<feature type="region of interest" description="Disordered" evidence="1">
    <location>
        <begin position="1"/>
        <end position="203"/>
    </location>
</feature>
<keyword evidence="2" id="KW-0378">Hydrolase</keyword>
<feature type="compositionally biased region" description="Low complexity" evidence="1">
    <location>
        <begin position="73"/>
        <end position="83"/>
    </location>
</feature>
<evidence type="ECO:0000256" key="1">
    <source>
        <dbReference type="SAM" id="MobiDB-lite"/>
    </source>
</evidence>
<feature type="non-terminal residue" evidence="2">
    <location>
        <position position="1"/>
    </location>
</feature>
<organism evidence="2">
    <name type="scientific">uncultured Phycisphaerae bacterium</name>
    <dbReference type="NCBI Taxonomy" id="904963"/>
    <lineage>
        <taxon>Bacteria</taxon>
        <taxon>Pseudomonadati</taxon>
        <taxon>Planctomycetota</taxon>
        <taxon>Phycisphaerae</taxon>
        <taxon>environmental samples</taxon>
    </lineage>
</organism>
<sequence length="203" mass="22764">ERPHPRRPPERLRPRRRVAGAGRGRDRPGRQSIAETVRFGRRDAGLAPAGPRQLRGEPRGQARVRRDRPPRPAAGAVAGTLRAGDGGRGPRAGPRPLARRAGLSEGHRPGHRQLQRLLRQRPPQGDRPRRIPYRARRPCGLRLRPGRRLLREVHGPRRRPARLRDVPGRGRHPRREREAGRRGPRGRGDAGGGGAGRTERRTM</sequence>
<name>A0A6J4QBE2_9BACT</name>
<dbReference type="EMBL" id="CADCUQ010000928">
    <property type="protein sequence ID" value="CAA9439073.1"/>
    <property type="molecule type" value="Genomic_DNA"/>
</dbReference>
<proteinExistence type="predicted"/>
<gene>
    <name evidence="2" type="ORF">AVDCRST_MAG64-4010</name>
</gene>
<feature type="non-terminal residue" evidence="2">
    <location>
        <position position="203"/>
    </location>
</feature>
<feature type="compositionally biased region" description="Low complexity" evidence="1">
    <location>
        <begin position="91"/>
        <end position="103"/>
    </location>
</feature>
<evidence type="ECO:0000313" key="2">
    <source>
        <dbReference type="EMBL" id="CAA9439073.1"/>
    </source>
</evidence>
<feature type="compositionally biased region" description="Basic residues" evidence="1">
    <location>
        <begin position="130"/>
        <end position="148"/>
    </location>
</feature>
<protein>
    <submittedName>
        <fullName evidence="2">Nicotinamidase</fullName>
        <ecNumber evidence="2">3.5.1.19</ecNumber>
    </submittedName>
</protein>
<dbReference type="EC" id="3.5.1.19" evidence="2"/>
<reference evidence="2" key="1">
    <citation type="submission" date="2020-02" db="EMBL/GenBank/DDBJ databases">
        <authorList>
            <person name="Meier V. D."/>
        </authorList>
    </citation>
    <scope>NUCLEOTIDE SEQUENCE</scope>
    <source>
        <strain evidence="2">AVDCRST_MAG64</strain>
    </source>
</reference>
<accession>A0A6J4QBE2</accession>
<dbReference type="GO" id="GO:0008936">
    <property type="term" value="F:nicotinamidase activity"/>
    <property type="evidence" value="ECO:0007669"/>
    <property type="project" value="UniProtKB-EC"/>
</dbReference>
<dbReference type="AlphaFoldDB" id="A0A6J4QBE2"/>